<dbReference type="PANTHER" id="PTHR44757">
    <property type="entry name" value="DIGUANYLATE CYCLASE DGCP"/>
    <property type="match status" value="1"/>
</dbReference>
<dbReference type="SUPFAM" id="SSF55073">
    <property type="entry name" value="Nucleotide cyclase"/>
    <property type="match status" value="1"/>
</dbReference>
<dbReference type="Pfam" id="PF00990">
    <property type="entry name" value="GGDEF"/>
    <property type="match status" value="1"/>
</dbReference>
<dbReference type="AlphaFoldDB" id="A0A6H3FDK5"/>
<keyword evidence="3" id="KW-0812">Transmembrane</keyword>
<feature type="compositionally biased region" description="Low complexity" evidence="2">
    <location>
        <begin position="993"/>
        <end position="1021"/>
    </location>
</feature>
<dbReference type="InterPro" id="IPR000700">
    <property type="entry name" value="PAS-assoc_C"/>
</dbReference>
<dbReference type="Gene3D" id="3.40.190.10">
    <property type="entry name" value="Periplasmic binding protein-like II"/>
    <property type="match status" value="4"/>
</dbReference>
<keyword evidence="3" id="KW-0472">Membrane</keyword>
<evidence type="ECO:0000313" key="9">
    <source>
        <dbReference type="Proteomes" id="UP000292919"/>
    </source>
</evidence>
<dbReference type="EMBL" id="SIXC01000008">
    <property type="protein sequence ID" value="TBH79481.1"/>
    <property type="molecule type" value="Genomic_DNA"/>
</dbReference>
<protein>
    <submittedName>
        <fullName evidence="8">Diguanylate cyclase</fullName>
    </submittedName>
</protein>
<evidence type="ECO:0000256" key="2">
    <source>
        <dbReference type="SAM" id="MobiDB-lite"/>
    </source>
</evidence>
<dbReference type="PROSITE" id="PS50887">
    <property type="entry name" value="GGDEF"/>
    <property type="match status" value="1"/>
</dbReference>
<accession>A0A6H3FDK5</accession>
<name>A0A6H3FDK5_9BACT</name>
<dbReference type="SMART" id="SM00267">
    <property type="entry name" value="GGDEF"/>
    <property type="match status" value="1"/>
</dbReference>
<keyword evidence="1" id="KW-0175">Coiled coil</keyword>
<dbReference type="InterPro" id="IPR001638">
    <property type="entry name" value="Solute-binding_3/MltF_N"/>
</dbReference>
<evidence type="ECO:0000259" key="5">
    <source>
        <dbReference type="PROSITE" id="PS50112"/>
    </source>
</evidence>
<dbReference type="PANTHER" id="PTHR44757:SF2">
    <property type="entry name" value="BIOFILM ARCHITECTURE MAINTENANCE PROTEIN MBAA"/>
    <property type="match status" value="1"/>
</dbReference>
<dbReference type="InterPro" id="IPR035965">
    <property type="entry name" value="PAS-like_dom_sf"/>
</dbReference>
<dbReference type="PROSITE" id="PS50113">
    <property type="entry name" value="PAC"/>
    <property type="match status" value="1"/>
</dbReference>
<evidence type="ECO:0000259" key="6">
    <source>
        <dbReference type="PROSITE" id="PS50113"/>
    </source>
</evidence>
<dbReference type="SMART" id="SM00086">
    <property type="entry name" value="PAC"/>
    <property type="match status" value="2"/>
</dbReference>
<sequence>MLRHLSLLLLALLSVLAAPVSAMTQESRVVRVGVFPMPGFNRIEDNVVTGYNFAYLEQVSKYTGWTLAPVVLNNWTEAQKALDEDRIDLLGPTLHSPEREKRYLFCLYPSGTTFTALVTLSKNTALTYEDFPAFAGLRIGTARAPFWRQNFASFARRNDFSPPPLQVFEDMEDARQAMRAGTVDAILGIVFNLRDDEKLLAKYDPAPFYYITTPQHQALMAEMNHAVAQIKLEQPDLENRLARSYLVRSYQTPLSRSEQDFIAAAPLLRVGYNPDRKPLSWRDPATGLARGILPDIVRLLGKRSGLNFTFVPLTDKKRDLEEYFANDSIGLGVGLMYLDQLKQATLQRLSAPLLRSSLHLYVRRGTVLTPDKPFTLALLDGWRGGSHYGRATFPKARLRRYPDAAACLDAVVRGEADALLYTSLEVTYLLTRPQYKDITFLTEYQDHEDDRLALSPSMPPQLLSILNKTLNDLDERDKSQIISDNISSMVAPSSLKDLLYEHRAAILLAVELVLFLAVFATYAAYLRRRSHRATQESERRLSALTANINGGVISLLADPSLHIAQANTGFWRLLGHSAPPQEDALVTWLPPEDADRLRAAMSNSTTALSLELRLRHRGQTWLPVLLRGAPAPGEDGPAPLFHCVVVDITEQKHMQDELEQEKERYRILVEQSQDIIFDVDTEKRQFQCSPNFFAKFGREATPLFNSGGRPRNAHVVHPDDKPALLELRRRIYAGEHTAFSVMRIPTVEGRYIWCRIQVTRISRDGAPLRLIGKIVDIDEEVRRRAELERRSQRDSLTDLLNKAAFREQVRSCMPARPEGNRTDALMFMDLDNFKVLNDTLGHVVGDVALVDVAEALKRTFRNVDILGRFGGDEFCIFLRGITREVLQARAEAVLAALRLSYAREGQKVDVTASIGVYLFDGTESNYEEALQRADAALYYAKETGKNRYTFFDEVTDIAGTGSFHAFFPDMSAQDAALPPADAPHAPETPAADAPQPNAVALNPAAPEAAQPAPDAAPQEAATRQRPHPAKES</sequence>
<proteinExistence type="predicted"/>
<dbReference type="InterPro" id="IPR043128">
    <property type="entry name" value="Rev_trsase/Diguanyl_cyclase"/>
</dbReference>
<feature type="domain" description="GGDEF" evidence="7">
    <location>
        <begin position="821"/>
        <end position="953"/>
    </location>
</feature>
<gene>
    <name evidence="8" type="ORF">EB812_07755</name>
</gene>
<evidence type="ECO:0000256" key="3">
    <source>
        <dbReference type="SAM" id="Phobius"/>
    </source>
</evidence>
<dbReference type="InterPro" id="IPR000014">
    <property type="entry name" value="PAS"/>
</dbReference>
<dbReference type="SUPFAM" id="SSF55785">
    <property type="entry name" value="PYP-like sensor domain (PAS domain)"/>
    <property type="match status" value="2"/>
</dbReference>
<feature type="compositionally biased region" description="Low complexity" evidence="2">
    <location>
        <begin position="974"/>
        <end position="985"/>
    </location>
</feature>
<keyword evidence="3" id="KW-1133">Transmembrane helix</keyword>
<dbReference type="InterPro" id="IPR000160">
    <property type="entry name" value="GGDEF_dom"/>
</dbReference>
<keyword evidence="9" id="KW-1185">Reference proteome</keyword>
<feature type="chain" id="PRO_5026007433" evidence="4">
    <location>
        <begin position="23"/>
        <end position="1032"/>
    </location>
</feature>
<evidence type="ECO:0000313" key="8">
    <source>
        <dbReference type="EMBL" id="TBH79481.1"/>
    </source>
</evidence>
<evidence type="ECO:0000256" key="4">
    <source>
        <dbReference type="SAM" id="SignalP"/>
    </source>
</evidence>
<dbReference type="InterPro" id="IPR001610">
    <property type="entry name" value="PAC"/>
</dbReference>
<dbReference type="CDD" id="cd00130">
    <property type="entry name" value="PAS"/>
    <property type="match status" value="2"/>
</dbReference>
<dbReference type="PROSITE" id="PS50112">
    <property type="entry name" value="PAS"/>
    <property type="match status" value="1"/>
</dbReference>
<feature type="region of interest" description="Disordered" evidence="2">
    <location>
        <begin position="974"/>
        <end position="1032"/>
    </location>
</feature>
<dbReference type="InterPro" id="IPR052155">
    <property type="entry name" value="Biofilm_reg_signaling"/>
</dbReference>
<dbReference type="SUPFAM" id="SSF53850">
    <property type="entry name" value="Periplasmic binding protein-like II"/>
    <property type="match status" value="2"/>
</dbReference>
<keyword evidence="4" id="KW-0732">Signal</keyword>
<dbReference type="Gene3D" id="3.30.70.270">
    <property type="match status" value="1"/>
</dbReference>
<reference evidence="8 9" key="1">
    <citation type="submission" date="2018-12" db="EMBL/GenBank/DDBJ databases">
        <title>First genome draft of Desulfovibrio legallis sp. nov.</title>
        <authorList>
            <person name="Ben Dhia O."/>
            <person name="Najjari A."/>
            <person name="Ferjani R."/>
            <person name="Fhoula I."/>
            <person name="Fardeau M.-L."/>
            <person name="Boudabbous A."/>
            <person name="Ouzari H.I."/>
        </authorList>
    </citation>
    <scope>NUCLEOTIDE SEQUENCE [LARGE SCALE GENOMIC DNA]</scope>
    <source>
        <strain evidence="8 9">H1T</strain>
    </source>
</reference>
<organism evidence="8 9">
    <name type="scientific">Desulfovibrio legallii</name>
    <dbReference type="NCBI Taxonomy" id="571438"/>
    <lineage>
        <taxon>Bacteria</taxon>
        <taxon>Pseudomonadati</taxon>
        <taxon>Thermodesulfobacteriota</taxon>
        <taxon>Desulfovibrionia</taxon>
        <taxon>Desulfovibrionales</taxon>
        <taxon>Desulfovibrionaceae</taxon>
        <taxon>Desulfovibrio</taxon>
    </lineage>
</organism>
<feature type="signal peptide" evidence="4">
    <location>
        <begin position="1"/>
        <end position="22"/>
    </location>
</feature>
<feature type="domain" description="PAC" evidence="6">
    <location>
        <begin position="608"/>
        <end position="660"/>
    </location>
</feature>
<dbReference type="Pfam" id="PF13426">
    <property type="entry name" value="PAS_9"/>
    <property type="match status" value="1"/>
</dbReference>
<feature type="domain" description="PAS" evidence="5">
    <location>
        <begin position="661"/>
        <end position="735"/>
    </location>
</feature>
<evidence type="ECO:0000259" key="7">
    <source>
        <dbReference type="PROSITE" id="PS50887"/>
    </source>
</evidence>
<dbReference type="Pfam" id="PF00497">
    <property type="entry name" value="SBP_bac_3"/>
    <property type="match status" value="1"/>
</dbReference>
<dbReference type="NCBIfam" id="TIGR00229">
    <property type="entry name" value="sensory_box"/>
    <property type="match status" value="1"/>
</dbReference>
<comment type="caution">
    <text evidence="8">The sequence shown here is derived from an EMBL/GenBank/DDBJ whole genome shotgun (WGS) entry which is preliminary data.</text>
</comment>
<dbReference type="InterPro" id="IPR029787">
    <property type="entry name" value="Nucleotide_cyclase"/>
</dbReference>
<dbReference type="SMART" id="SM00091">
    <property type="entry name" value="PAS"/>
    <property type="match status" value="2"/>
</dbReference>
<dbReference type="SMART" id="SM00062">
    <property type="entry name" value="PBPb"/>
    <property type="match status" value="1"/>
</dbReference>
<dbReference type="Proteomes" id="UP000292919">
    <property type="component" value="Unassembled WGS sequence"/>
</dbReference>
<evidence type="ECO:0000256" key="1">
    <source>
        <dbReference type="SAM" id="Coils"/>
    </source>
</evidence>
<feature type="coiled-coil region" evidence="1">
    <location>
        <begin position="648"/>
        <end position="675"/>
    </location>
</feature>
<dbReference type="Gene3D" id="3.30.450.20">
    <property type="entry name" value="PAS domain"/>
    <property type="match status" value="2"/>
</dbReference>
<feature type="transmembrane region" description="Helical" evidence="3">
    <location>
        <begin position="504"/>
        <end position="525"/>
    </location>
</feature>
<dbReference type="CDD" id="cd01949">
    <property type="entry name" value="GGDEF"/>
    <property type="match status" value="1"/>
</dbReference>
<dbReference type="NCBIfam" id="TIGR00254">
    <property type="entry name" value="GGDEF"/>
    <property type="match status" value="1"/>
</dbReference>